<reference evidence="3" key="1">
    <citation type="journal article" date="2019" name="Int. J. Syst. Evol. Microbiol.">
        <title>The Global Catalogue of Microorganisms (GCM) 10K type strain sequencing project: providing services to taxonomists for standard genome sequencing and annotation.</title>
        <authorList>
            <consortium name="The Broad Institute Genomics Platform"/>
            <consortium name="The Broad Institute Genome Sequencing Center for Infectious Disease"/>
            <person name="Wu L."/>
            <person name="Ma J."/>
        </authorList>
    </citation>
    <scope>NUCLEOTIDE SEQUENCE [LARGE SCALE GENOMIC DNA]</scope>
    <source>
        <strain evidence="3">TBRC 1276</strain>
    </source>
</reference>
<gene>
    <name evidence="2" type="ORF">ACFOY2_45895</name>
</gene>
<evidence type="ECO:0000256" key="1">
    <source>
        <dbReference type="SAM" id="MobiDB-lite"/>
    </source>
</evidence>
<feature type="compositionally biased region" description="Low complexity" evidence="1">
    <location>
        <begin position="102"/>
        <end position="111"/>
    </location>
</feature>
<feature type="region of interest" description="Disordered" evidence="1">
    <location>
        <begin position="77"/>
        <end position="129"/>
    </location>
</feature>
<dbReference type="Proteomes" id="UP001595851">
    <property type="component" value="Unassembled WGS sequence"/>
</dbReference>
<proteinExistence type="predicted"/>
<sequence>MKYPPGHVWGLALILEPADTELMWRLADKPYVTLPDDLQHFPDYAENGLVIEVLDRLCVKCWRRFDLCVWQACEADTTNGDHLRGGDDNERAGRSRPKPGTTAKEIAAKQAAARERRERREAARTRRQSRELVALMQGSRITGLS</sequence>
<evidence type="ECO:0000313" key="3">
    <source>
        <dbReference type="Proteomes" id="UP001595851"/>
    </source>
</evidence>
<organism evidence="2 3">
    <name type="scientific">Nonomuraea purpurea</name>
    <dbReference type="NCBI Taxonomy" id="1849276"/>
    <lineage>
        <taxon>Bacteria</taxon>
        <taxon>Bacillati</taxon>
        <taxon>Actinomycetota</taxon>
        <taxon>Actinomycetes</taxon>
        <taxon>Streptosporangiales</taxon>
        <taxon>Streptosporangiaceae</taxon>
        <taxon>Nonomuraea</taxon>
    </lineage>
</organism>
<dbReference type="EMBL" id="JBHSBI010000036">
    <property type="protein sequence ID" value="MFC4014625.1"/>
    <property type="molecule type" value="Genomic_DNA"/>
</dbReference>
<dbReference type="RefSeq" id="WP_379534460.1">
    <property type="nucleotide sequence ID" value="NZ_JBHSBI010000036.1"/>
</dbReference>
<evidence type="ECO:0000313" key="2">
    <source>
        <dbReference type="EMBL" id="MFC4014625.1"/>
    </source>
</evidence>
<keyword evidence="3" id="KW-1185">Reference proteome</keyword>
<accession>A0ABV8GNM1</accession>
<protein>
    <submittedName>
        <fullName evidence="2">Uncharacterized protein</fullName>
    </submittedName>
</protein>
<name>A0ABV8GNM1_9ACTN</name>
<feature type="compositionally biased region" description="Basic and acidic residues" evidence="1">
    <location>
        <begin position="79"/>
        <end position="93"/>
    </location>
</feature>
<feature type="compositionally biased region" description="Basic and acidic residues" evidence="1">
    <location>
        <begin position="112"/>
        <end position="129"/>
    </location>
</feature>
<comment type="caution">
    <text evidence="2">The sequence shown here is derived from an EMBL/GenBank/DDBJ whole genome shotgun (WGS) entry which is preliminary data.</text>
</comment>